<evidence type="ECO:0000256" key="3">
    <source>
        <dbReference type="ARBA" id="ARBA00022741"/>
    </source>
</evidence>
<organism evidence="10 11">
    <name type="scientific">Angomonas deanei</name>
    <dbReference type="NCBI Taxonomy" id="59799"/>
    <lineage>
        <taxon>Eukaryota</taxon>
        <taxon>Discoba</taxon>
        <taxon>Euglenozoa</taxon>
        <taxon>Kinetoplastea</taxon>
        <taxon>Metakinetoplastina</taxon>
        <taxon>Trypanosomatida</taxon>
        <taxon>Trypanosomatidae</taxon>
        <taxon>Strigomonadinae</taxon>
        <taxon>Angomonas</taxon>
    </lineage>
</organism>
<keyword evidence="4 10" id="KW-0418">Kinase</keyword>
<accession>A0A7G2CPP2</accession>
<keyword evidence="2" id="KW-0808">Transferase</keyword>
<dbReference type="GO" id="GO:0005634">
    <property type="term" value="C:nucleus"/>
    <property type="evidence" value="ECO:0007669"/>
    <property type="project" value="TreeGrafter"/>
</dbReference>
<evidence type="ECO:0000256" key="2">
    <source>
        <dbReference type="ARBA" id="ARBA00022679"/>
    </source>
</evidence>
<proteinExistence type="inferred from homology"/>
<dbReference type="GO" id="GO:0004674">
    <property type="term" value="F:protein serine/threonine kinase activity"/>
    <property type="evidence" value="ECO:0007669"/>
    <property type="project" value="UniProtKB-KW"/>
</dbReference>
<feature type="binding site" evidence="6">
    <location>
        <position position="56"/>
    </location>
    <ligand>
        <name>ATP</name>
        <dbReference type="ChEBI" id="CHEBI:30616"/>
    </ligand>
</feature>
<evidence type="ECO:0000256" key="6">
    <source>
        <dbReference type="PROSITE-ProRule" id="PRU10141"/>
    </source>
</evidence>
<dbReference type="AlphaFoldDB" id="A0A7G2CPP2"/>
<comment type="similarity">
    <text evidence="7">Belongs to the protein kinase superfamily.</text>
</comment>
<feature type="domain" description="Protein kinase" evidence="9">
    <location>
        <begin position="21"/>
        <end position="328"/>
    </location>
</feature>
<dbReference type="PROSITE" id="PS00108">
    <property type="entry name" value="PROTEIN_KINASE_ST"/>
    <property type="match status" value="1"/>
</dbReference>
<dbReference type="PROSITE" id="PS50011">
    <property type="entry name" value="PROTEIN_KINASE_DOM"/>
    <property type="match status" value="1"/>
</dbReference>
<evidence type="ECO:0000256" key="7">
    <source>
        <dbReference type="RuleBase" id="RU000304"/>
    </source>
</evidence>
<feature type="compositionally biased region" description="Low complexity" evidence="8">
    <location>
        <begin position="380"/>
        <end position="395"/>
    </location>
</feature>
<dbReference type="PROSITE" id="PS00107">
    <property type="entry name" value="PROTEIN_KINASE_ATP"/>
    <property type="match status" value="1"/>
</dbReference>
<evidence type="ECO:0000256" key="4">
    <source>
        <dbReference type="ARBA" id="ARBA00022777"/>
    </source>
</evidence>
<dbReference type="InterPro" id="IPR011009">
    <property type="entry name" value="Kinase-like_dom_sf"/>
</dbReference>
<dbReference type="VEuPathDB" id="TriTrypDB:ADEAN_000899700"/>
<keyword evidence="1 7" id="KW-0723">Serine/threonine-protein kinase</keyword>
<dbReference type="PANTHER" id="PTHR45646:SF11">
    <property type="entry name" value="SERINE_THREONINE-PROTEIN KINASE DOA"/>
    <property type="match status" value="1"/>
</dbReference>
<keyword evidence="3 6" id="KW-0547">Nucleotide-binding</keyword>
<evidence type="ECO:0000256" key="5">
    <source>
        <dbReference type="ARBA" id="ARBA00022840"/>
    </source>
</evidence>
<sequence>MSTSKGEYLDVRPGDVIKNRYKIVEEIGSGNFSRVYRAYDLQNPVEIQKDCPVAVKVLKREYKNDAYFEKRMLKILQEKDVNQSLRVSKMFEYFEYKEYPVFVMPVHGESLRSRELGFQNGLVTRDKLILFAYDFLETMQFIHFHCSIVHTDLKPENILLASENTPKNSIGNRWIVCDFGSASQWRMDSLDSDLISTRPYRAPEVVMGNKWHYAADMWSVGCILYEVAAGHRLFEVRDDNTHLQLMEKRIGKLPEYITRRSKDSSKYFNSRGEFLVKSDRLNSSKIEKTPLREYFKDDPQLLSLLMSMFIYDPNKRVTASKALLHPIFDAIRTQNRNDEHKTTNVSDGKPSRKTAVIRKEVPSIRVEPPTHILSGENEETSNTTNRELQLPSMTSSPPPPLKHGTPDSLSPLPTTNQKTDPSSEAPSLSSSQYIHAVVENKYVVNSYNNNLMSKLKEVAPPAVLAALSR</sequence>
<evidence type="ECO:0000313" key="11">
    <source>
        <dbReference type="Proteomes" id="UP000515908"/>
    </source>
</evidence>
<dbReference type="InterPro" id="IPR008271">
    <property type="entry name" value="Ser/Thr_kinase_AS"/>
</dbReference>
<dbReference type="Gene3D" id="1.10.510.10">
    <property type="entry name" value="Transferase(Phosphotransferase) domain 1"/>
    <property type="match status" value="1"/>
</dbReference>
<dbReference type="PANTHER" id="PTHR45646">
    <property type="entry name" value="SERINE/THREONINE-PROTEIN KINASE DOA-RELATED"/>
    <property type="match status" value="1"/>
</dbReference>
<dbReference type="SMART" id="SM00220">
    <property type="entry name" value="S_TKc"/>
    <property type="match status" value="1"/>
</dbReference>
<dbReference type="GO" id="GO:0005524">
    <property type="term" value="F:ATP binding"/>
    <property type="evidence" value="ECO:0007669"/>
    <property type="project" value="UniProtKB-UniRule"/>
</dbReference>
<dbReference type="InterPro" id="IPR017441">
    <property type="entry name" value="Protein_kinase_ATP_BS"/>
</dbReference>
<dbReference type="EMBL" id="LR877165">
    <property type="protein sequence ID" value="CAD2221465.1"/>
    <property type="molecule type" value="Genomic_DNA"/>
</dbReference>
<dbReference type="InterPro" id="IPR000719">
    <property type="entry name" value="Prot_kinase_dom"/>
</dbReference>
<evidence type="ECO:0000313" key="10">
    <source>
        <dbReference type="EMBL" id="CAD2221465.1"/>
    </source>
</evidence>
<evidence type="ECO:0000256" key="1">
    <source>
        <dbReference type="ARBA" id="ARBA00022527"/>
    </source>
</evidence>
<dbReference type="Pfam" id="PF00069">
    <property type="entry name" value="Pkinase"/>
    <property type="match status" value="1"/>
</dbReference>
<keyword evidence="5 6" id="KW-0067">ATP-binding</keyword>
<feature type="compositionally biased region" description="Polar residues" evidence="8">
    <location>
        <begin position="407"/>
        <end position="420"/>
    </location>
</feature>
<dbReference type="SUPFAM" id="SSF56112">
    <property type="entry name" value="Protein kinase-like (PK-like)"/>
    <property type="match status" value="1"/>
</dbReference>
<dbReference type="Proteomes" id="UP000515908">
    <property type="component" value="Chromosome 21"/>
</dbReference>
<dbReference type="Gene3D" id="3.30.200.20">
    <property type="entry name" value="Phosphorylase Kinase, domain 1"/>
    <property type="match status" value="1"/>
</dbReference>
<reference evidence="10 11" key="1">
    <citation type="submission" date="2020-08" db="EMBL/GenBank/DDBJ databases">
        <authorList>
            <person name="Newling K."/>
            <person name="Davey J."/>
            <person name="Forrester S."/>
        </authorList>
    </citation>
    <scope>NUCLEOTIDE SEQUENCE [LARGE SCALE GENOMIC DNA]</scope>
    <source>
        <strain evidence="11">Crithidia deanei Carvalho (ATCC PRA-265)</strain>
    </source>
</reference>
<evidence type="ECO:0000256" key="8">
    <source>
        <dbReference type="SAM" id="MobiDB-lite"/>
    </source>
</evidence>
<name>A0A7G2CPP2_9TRYP</name>
<keyword evidence="11" id="KW-1185">Reference proteome</keyword>
<protein>
    <submittedName>
        <fullName evidence="10">Protein kinase domain/Protein tyrosine kinase, putative</fullName>
    </submittedName>
</protein>
<gene>
    <name evidence="10" type="ORF">ADEAN_000899700</name>
</gene>
<dbReference type="InterPro" id="IPR051175">
    <property type="entry name" value="CLK_kinases"/>
</dbReference>
<evidence type="ECO:0000259" key="9">
    <source>
        <dbReference type="PROSITE" id="PS50011"/>
    </source>
</evidence>
<feature type="region of interest" description="Disordered" evidence="8">
    <location>
        <begin position="335"/>
        <end position="430"/>
    </location>
</feature>